<dbReference type="PROSITE" id="PS00892">
    <property type="entry name" value="HIT_1"/>
    <property type="match status" value="1"/>
</dbReference>
<feature type="active site" description="Tele-AMP-histidine intermediate" evidence="1">
    <location>
        <position position="100"/>
    </location>
</feature>
<dbReference type="EMBL" id="MHKB01000009">
    <property type="protein sequence ID" value="OGY79282.1"/>
    <property type="molecule type" value="Genomic_DNA"/>
</dbReference>
<evidence type="ECO:0000259" key="4">
    <source>
        <dbReference type="PROSITE" id="PS51084"/>
    </source>
</evidence>
<dbReference type="STRING" id="1798540.A3B74_00315"/>
<dbReference type="AlphaFoldDB" id="A0A1G2AQV0"/>
<feature type="domain" description="HIT" evidence="4">
    <location>
        <begin position="5"/>
        <end position="113"/>
    </location>
</feature>
<dbReference type="GO" id="GO:0003824">
    <property type="term" value="F:catalytic activity"/>
    <property type="evidence" value="ECO:0007669"/>
    <property type="project" value="InterPro"/>
</dbReference>
<name>A0A1G2AQV0_9BACT</name>
<comment type="caution">
    <text evidence="5">The sequence shown here is derived from an EMBL/GenBank/DDBJ whole genome shotgun (WGS) entry which is preliminary data.</text>
</comment>
<dbReference type="InterPro" id="IPR019808">
    <property type="entry name" value="Histidine_triad_CS"/>
</dbReference>
<evidence type="ECO:0000313" key="5">
    <source>
        <dbReference type="EMBL" id="OGY79282.1"/>
    </source>
</evidence>
<dbReference type="InterPro" id="IPR001310">
    <property type="entry name" value="Histidine_triad_HIT"/>
</dbReference>
<dbReference type="CDD" id="cd01276">
    <property type="entry name" value="PKCI_related"/>
    <property type="match status" value="1"/>
</dbReference>
<dbReference type="PROSITE" id="PS51084">
    <property type="entry name" value="HIT_2"/>
    <property type="match status" value="1"/>
</dbReference>
<dbReference type="Gene3D" id="3.30.428.10">
    <property type="entry name" value="HIT-like"/>
    <property type="match status" value="1"/>
</dbReference>
<gene>
    <name evidence="5" type="ORF">A3B74_00315</name>
</gene>
<proteinExistence type="predicted"/>
<dbReference type="PANTHER" id="PTHR23089">
    <property type="entry name" value="HISTIDINE TRIAD HIT PROTEIN"/>
    <property type="match status" value="1"/>
</dbReference>
<organism evidence="5 6">
    <name type="scientific">Candidatus Kerfeldbacteria bacterium RIFCSPHIGHO2_02_FULL_42_14</name>
    <dbReference type="NCBI Taxonomy" id="1798540"/>
    <lineage>
        <taxon>Bacteria</taxon>
        <taxon>Candidatus Kerfeldiibacteriota</taxon>
    </lineage>
</organism>
<sequence length="113" mass="12603">MTDCLFCKIVNNQIPAEKTFEDKNFLAFKDIHPKAPTHILVIPKKHITSLADMHPGDAPLIGQLMHRVALIAEQVGIAEKGYKVVLNIREHGGQVIPHIHVHLLGGKALHWEV</sequence>
<accession>A0A1G2AQV0</accession>
<dbReference type="Pfam" id="PF01230">
    <property type="entry name" value="HIT"/>
    <property type="match status" value="1"/>
</dbReference>
<dbReference type="PRINTS" id="PR00332">
    <property type="entry name" value="HISTRIAD"/>
</dbReference>
<evidence type="ECO:0000256" key="2">
    <source>
        <dbReference type="PIRSR" id="PIRSR601310-3"/>
    </source>
</evidence>
<dbReference type="Proteomes" id="UP000177165">
    <property type="component" value="Unassembled WGS sequence"/>
</dbReference>
<reference evidence="5 6" key="1">
    <citation type="journal article" date="2016" name="Nat. Commun.">
        <title>Thousands of microbial genomes shed light on interconnected biogeochemical processes in an aquifer system.</title>
        <authorList>
            <person name="Anantharaman K."/>
            <person name="Brown C.T."/>
            <person name="Hug L.A."/>
            <person name="Sharon I."/>
            <person name="Castelle C.J."/>
            <person name="Probst A.J."/>
            <person name="Thomas B.C."/>
            <person name="Singh A."/>
            <person name="Wilkins M.J."/>
            <person name="Karaoz U."/>
            <person name="Brodie E.L."/>
            <person name="Williams K.H."/>
            <person name="Hubbard S.S."/>
            <person name="Banfield J.F."/>
        </authorList>
    </citation>
    <scope>NUCLEOTIDE SEQUENCE [LARGE SCALE GENOMIC DNA]</scope>
</reference>
<dbReference type="SUPFAM" id="SSF54197">
    <property type="entry name" value="HIT-like"/>
    <property type="match status" value="1"/>
</dbReference>
<dbReference type="InterPro" id="IPR011146">
    <property type="entry name" value="HIT-like"/>
</dbReference>
<evidence type="ECO:0000256" key="1">
    <source>
        <dbReference type="PIRSR" id="PIRSR601310-1"/>
    </source>
</evidence>
<protein>
    <submittedName>
        <fullName evidence="5">Histidine triad nucleotide-binding protein</fullName>
    </submittedName>
</protein>
<dbReference type="InterPro" id="IPR036265">
    <property type="entry name" value="HIT-like_sf"/>
</dbReference>
<evidence type="ECO:0000256" key="3">
    <source>
        <dbReference type="PROSITE-ProRule" id="PRU00464"/>
    </source>
</evidence>
<evidence type="ECO:0000313" key="6">
    <source>
        <dbReference type="Proteomes" id="UP000177165"/>
    </source>
</evidence>
<feature type="short sequence motif" description="Histidine triad motif" evidence="2 3">
    <location>
        <begin position="98"/>
        <end position="102"/>
    </location>
</feature>